<keyword evidence="2" id="KW-1185">Reference proteome</keyword>
<evidence type="ECO:0000313" key="2">
    <source>
        <dbReference type="Proteomes" id="UP000249057"/>
    </source>
</evidence>
<name>A0ACD1GDB9_9EURO</name>
<evidence type="ECO:0000313" key="1">
    <source>
        <dbReference type="EMBL" id="RAH47233.1"/>
    </source>
</evidence>
<dbReference type="Proteomes" id="UP000249057">
    <property type="component" value="Unassembled WGS sequence"/>
</dbReference>
<reference evidence="1" key="1">
    <citation type="submission" date="2018-02" db="EMBL/GenBank/DDBJ databases">
        <title>The genomes of Aspergillus section Nigri reveals drivers in fungal speciation.</title>
        <authorList>
            <consortium name="DOE Joint Genome Institute"/>
            <person name="Vesth T.C."/>
            <person name="Nybo J."/>
            <person name="Theobald S."/>
            <person name="Brandl J."/>
            <person name="Frisvad J.C."/>
            <person name="Nielsen K.F."/>
            <person name="Lyhne E.K."/>
            <person name="Kogle M.E."/>
            <person name="Kuo A."/>
            <person name="Riley R."/>
            <person name="Clum A."/>
            <person name="Nolan M."/>
            <person name="Lipzen A."/>
            <person name="Salamov A."/>
            <person name="Henrissat B."/>
            <person name="Wiebenga A."/>
            <person name="De vries R.P."/>
            <person name="Grigoriev I.V."/>
            <person name="Mortensen U.H."/>
            <person name="Andersen M.R."/>
            <person name="Baker S.E."/>
        </authorList>
    </citation>
    <scope>NUCLEOTIDE SEQUENCE</scope>
    <source>
        <strain evidence="1">CBS 621.78</strain>
    </source>
</reference>
<gene>
    <name evidence="1" type="ORF">BO95DRAFT_86920</name>
</gene>
<accession>A0ACD1GDB9</accession>
<protein>
    <submittedName>
        <fullName evidence="1">Uncharacterized protein</fullName>
    </submittedName>
</protein>
<organism evidence="1 2">
    <name type="scientific">Aspergillus brunneoviolaceus CBS 621.78</name>
    <dbReference type="NCBI Taxonomy" id="1450534"/>
    <lineage>
        <taxon>Eukaryota</taxon>
        <taxon>Fungi</taxon>
        <taxon>Dikarya</taxon>
        <taxon>Ascomycota</taxon>
        <taxon>Pezizomycotina</taxon>
        <taxon>Eurotiomycetes</taxon>
        <taxon>Eurotiomycetidae</taxon>
        <taxon>Eurotiales</taxon>
        <taxon>Aspergillaceae</taxon>
        <taxon>Aspergillus</taxon>
        <taxon>Aspergillus subgen. Circumdati</taxon>
    </lineage>
</organism>
<proteinExistence type="predicted"/>
<sequence>MENRHSHPFPWPPPVLHYPTSNSNNNNNNNDDDSRNSNLNPPPRPTLLTASSARLRSTQLVPSKGCFTPPSLPVKLLFFPAPCMQYAVVQHPATILKRWETHWRRSKSRPGEGLDGPGTRPDPTRPDPRPLFEASTSTSTARIIHPSDPSRKRGTGNGERGTRNIRYYCYLGCGGMDVQG</sequence>
<dbReference type="EMBL" id="KZ825331">
    <property type="protein sequence ID" value="RAH47233.1"/>
    <property type="molecule type" value="Genomic_DNA"/>
</dbReference>